<feature type="compositionally biased region" description="Low complexity" evidence="2">
    <location>
        <begin position="321"/>
        <end position="331"/>
    </location>
</feature>
<feature type="compositionally biased region" description="Polar residues" evidence="2">
    <location>
        <begin position="438"/>
        <end position="468"/>
    </location>
</feature>
<evidence type="ECO:0000313" key="4">
    <source>
        <dbReference type="EMBL" id="KAH7149937.1"/>
    </source>
</evidence>
<feature type="signal peptide" evidence="3">
    <location>
        <begin position="1"/>
        <end position="23"/>
    </location>
</feature>
<dbReference type="PANTHER" id="PTHR31654:SF0">
    <property type="entry name" value="SECRETED BETA-GLUCOSIDASE ADG3-RELATED"/>
    <property type="match status" value="1"/>
</dbReference>
<feature type="region of interest" description="Disordered" evidence="2">
    <location>
        <begin position="317"/>
        <end position="472"/>
    </location>
</feature>
<gene>
    <name evidence="4" type="ORF">B0J13DRAFT_278999</name>
</gene>
<reference evidence="4" key="1">
    <citation type="journal article" date="2021" name="Nat. Commun.">
        <title>Genetic determinants of endophytism in the Arabidopsis root mycobiome.</title>
        <authorList>
            <person name="Mesny F."/>
            <person name="Miyauchi S."/>
            <person name="Thiergart T."/>
            <person name="Pickel B."/>
            <person name="Atanasova L."/>
            <person name="Karlsson M."/>
            <person name="Huettel B."/>
            <person name="Barry K.W."/>
            <person name="Haridas S."/>
            <person name="Chen C."/>
            <person name="Bauer D."/>
            <person name="Andreopoulos W."/>
            <person name="Pangilinan J."/>
            <person name="LaButti K."/>
            <person name="Riley R."/>
            <person name="Lipzen A."/>
            <person name="Clum A."/>
            <person name="Drula E."/>
            <person name="Henrissat B."/>
            <person name="Kohler A."/>
            <person name="Grigoriev I.V."/>
            <person name="Martin F.M."/>
            <person name="Hacquard S."/>
        </authorList>
    </citation>
    <scope>NUCLEOTIDE SEQUENCE</scope>
    <source>
        <strain evidence="4">MPI-CAGE-AT-0021</strain>
    </source>
</reference>
<organism evidence="4 5">
    <name type="scientific">Dactylonectria estremocensis</name>
    <dbReference type="NCBI Taxonomy" id="1079267"/>
    <lineage>
        <taxon>Eukaryota</taxon>
        <taxon>Fungi</taxon>
        <taxon>Dikarya</taxon>
        <taxon>Ascomycota</taxon>
        <taxon>Pezizomycotina</taxon>
        <taxon>Sordariomycetes</taxon>
        <taxon>Hypocreomycetidae</taxon>
        <taxon>Hypocreales</taxon>
        <taxon>Nectriaceae</taxon>
        <taxon>Dactylonectria</taxon>
    </lineage>
</organism>
<dbReference type="EMBL" id="JAGMUU010000006">
    <property type="protein sequence ID" value="KAH7149937.1"/>
    <property type="molecule type" value="Genomic_DNA"/>
</dbReference>
<evidence type="ECO:0000256" key="2">
    <source>
        <dbReference type="SAM" id="MobiDB-lite"/>
    </source>
</evidence>
<evidence type="ECO:0000256" key="1">
    <source>
        <dbReference type="ARBA" id="ARBA00010579"/>
    </source>
</evidence>
<sequence length="496" mass="51955">MKFTTLPTALAAVALLAVPSVNAKIHQHRGRDHDHARPLPESASFFEQPIVHKRGGQCQFPTDDSNLVAVTPDESNAGWAMSPDQECTPGSYCPFACKPGMVMAQWEPDSTYDYPSSMNGGLYCNDDGEIEKPFKNKPNCVEGTGSIQAVNKCGSQMSWCQTVLPGNEAMLIPTLVTGTATIAVPDESYWCSTAAHFYINGPGVGEEGCIWGSESEPIGNWSPYVAGANTDSSGETFVKLGWNPIWEDSGLKSTLPDFGVEIKCPGGGCNGLPCKIDPSDGEGSVESSESAVGAGGSTFCVVTVSKGSTAQIIAFSVGSGSSSISSSSSSSSEEDETESETSTTEVETTTEVPETTTEVEPTTTSVEPTTSEEPTTTSTTEEPTTTSTSSTIATPTYTQPESTTEATTSTHFTRKATKTKAHSTKTHPTVNPGIFHENGTSTTEAYETITDEPSATTDSGSEAAPTTSKEGEAVRHQGSAAVASFVVAFIAAACFF</sequence>
<proteinExistence type="inferred from homology"/>
<comment type="caution">
    <text evidence="4">The sequence shown here is derived from an EMBL/GenBank/DDBJ whole genome shotgun (WGS) entry which is preliminary data.</text>
</comment>
<dbReference type="PANTHER" id="PTHR31654">
    <property type="entry name" value="SECRETED BETA-GLUCOSIDASE ADG3-RELATED"/>
    <property type="match status" value="1"/>
</dbReference>
<dbReference type="Pfam" id="PF03856">
    <property type="entry name" value="SUN"/>
    <property type="match status" value="1"/>
</dbReference>
<feature type="chain" id="PRO_5040262742" evidence="3">
    <location>
        <begin position="24"/>
        <end position="496"/>
    </location>
</feature>
<dbReference type="Proteomes" id="UP000717696">
    <property type="component" value="Unassembled WGS sequence"/>
</dbReference>
<accession>A0A9P9F0A9</accession>
<evidence type="ECO:0000256" key="3">
    <source>
        <dbReference type="SAM" id="SignalP"/>
    </source>
</evidence>
<dbReference type="OrthoDB" id="5554151at2759"/>
<keyword evidence="3" id="KW-0732">Signal</keyword>
<keyword evidence="5" id="KW-1185">Reference proteome</keyword>
<feature type="compositionally biased region" description="Low complexity" evidence="2">
    <location>
        <begin position="340"/>
        <end position="411"/>
    </location>
</feature>
<name>A0A9P9F0A9_9HYPO</name>
<protein>
    <submittedName>
        <fullName evidence="4">Uncharacterized protein</fullName>
    </submittedName>
</protein>
<feature type="compositionally biased region" description="Basic residues" evidence="2">
    <location>
        <begin position="412"/>
        <end position="425"/>
    </location>
</feature>
<comment type="similarity">
    <text evidence="1">Belongs to the SUN family.</text>
</comment>
<dbReference type="InterPro" id="IPR005556">
    <property type="entry name" value="SUN"/>
</dbReference>
<evidence type="ECO:0000313" key="5">
    <source>
        <dbReference type="Proteomes" id="UP000717696"/>
    </source>
</evidence>
<dbReference type="AlphaFoldDB" id="A0A9P9F0A9"/>
<dbReference type="InterPro" id="IPR053088">
    <property type="entry name" value="Beta-glucosidase/SUN-like"/>
</dbReference>